<keyword evidence="3" id="KW-1185">Reference proteome</keyword>
<evidence type="ECO:0000259" key="1">
    <source>
        <dbReference type="Pfam" id="PF13336"/>
    </source>
</evidence>
<dbReference type="Proteomes" id="UP000295724">
    <property type="component" value="Unassembled WGS sequence"/>
</dbReference>
<dbReference type="InterPro" id="IPR046433">
    <property type="entry name" value="ActCoA_hydro"/>
</dbReference>
<gene>
    <name evidence="2" type="ORF">C8D91_2773</name>
</gene>
<name>A0A4R6XCC0_9GAMM</name>
<accession>A0A4R6XCC0</accession>
<protein>
    <submittedName>
        <fullName evidence="2">Acetyl-CoA hydrolase/transferase-like protein</fullName>
    </submittedName>
</protein>
<dbReference type="AlphaFoldDB" id="A0A4R6XCC0"/>
<dbReference type="OrthoDB" id="9801795at2"/>
<dbReference type="InterPro" id="IPR038460">
    <property type="entry name" value="AcetylCoA_hyd_C_sf"/>
</dbReference>
<dbReference type="RefSeq" id="WP_099019951.1">
    <property type="nucleotide sequence ID" value="NZ_NIHB01000005.1"/>
</dbReference>
<dbReference type="InterPro" id="IPR037171">
    <property type="entry name" value="NagB/RpiA_transferase-like"/>
</dbReference>
<dbReference type="GO" id="GO:0006083">
    <property type="term" value="P:acetate metabolic process"/>
    <property type="evidence" value="ECO:0007669"/>
    <property type="project" value="InterPro"/>
</dbReference>
<dbReference type="InterPro" id="IPR026888">
    <property type="entry name" value="AcetylCoA_hyd_C"/>
</dbReference>
<comment type="caution">
    <text evidence="2">The sequence shown here is derived from an EMBL/GenBank/DDBJ whole genome shotgun (WGS) entry which is preliminary data.</text>
</comment>
<dbReference type="Gene3D" id="3.40.1080.10">
    <property type="entry name" value="Glutaconate Coenzyme A-transferase"/>
    <property type="match status" value="1"/>
</dbReference>
<keyword evidence="2" id="KW-0808">Transferase</keyword>
<dbReference type="SUPFAM" id="SSF100950">
    <property type="entry name" value="NagB/RpiA/CoA transferase-like"/>
    <property type="match status" value="1"/>
</dbReference>
<evidence type="ECO:0000313" key="3">
    <source>
        <dbReference type="Proteomes" id="UP000295724"/>
    </source>
</evidence>
<dbReference type="GO" id="GO:0008775">
    <property type="term" value="F:acetate CoA-transferase activity"/>
    <property type="evidence" value="ECO:0007669"/>
    <property type="project" value="InterPro"/>
</dbReference>
<dbReference type="PANTHER" id="PTHR21432">
    <property type="entry name" value="ACETYL-COA HYDROLASE-RELATED"/>
    <property type="match status" value="1"/>
</dbReference>
<proteinExistence type="predicted"/>
<keyword evidence="2" id="KW-0378">Hydrolase</keyword>
<dbReference type="Gene3D" id="3.30.750.70">
    <property type="entry name" value="4-hydroxybutyrate coenzyme like domains"/>
    <property type="match status" value="1"/>
</dbReference>
<dbReference type="EMBL" id="SNZB01000007">
    <property type="protein sequence ID" value="TDR16866.1"/>
    <property type="molecule type" value="Genomic_DNA"/>
</dbReference>
<dbReference type="PANTHER" id="PTHR21432:SF20">
    <property type="entry name" value="ACETYL-COA HYDROLASE"/>
    <property type="match status" value="1"/>
</dbReference>
<feature type="domain" description="Acetyl-CoA hydrolase/transferase C-terminal" evidence="1">
    <location>
        <begin position="435"/>
        <end position="598"/>
    </location>
</feature>
<dbReference type="Gene3D" id="3.40.1080.20">
    <property type="entry name" value="Acetyl-CoA hydrolase/transferase C-terminal domain"/>
    <property type="match status" value="1"/>
</dbReference>
<organism evidence="2 3">
    <name type="scientific">Marinicella litoralis</name>
    <dbReference type="NCBI Taxonomy" id="644220"/>
    <lineage>
        <taxon>Bacteria</taxon>
        <taxon>Pseudomonadati</taxon>
        <taxon>Pseudomonadota</taxon>
        <taxon>Gammaproteobacteria</taxon>
        <taxon>Lysobacterales</taxon>
        <taxon>Marinicellaceae</taxon>
        <taxon>Marinicella</taxon>
    </lineage>
</organism>
<evidence type="ECO:0000313" key="2">
    <source>
        <dbReference type="EMBL" id="TDR16866.1"/>
    </source>
</evidence>
<reference evidence="2 3" key="1">
    <citation type="submission" date="2019-03" db="EMBL/GenBank/DDBJ databases">
        <title>Genomic Encyclopedia of Type Strains, Phase IV (KMG-IV): sequencing the most valuable type-strain genomes for metagenomic binning, comparative biology and taxonomic classification.</title>
        <authorList>
            <person name="Goeker M."/>
        </authorList>
    </citation>
    <scope>NUCLEOTIDE SEQUENCE [LARGE SCALE GENOMIC DNA]</scope>
    <source>
        <strain evidence="2 3">DSM 25488</strain>
    </source>
</reference>
<sequence length="715" mass="80508">MTTISSNFEDSIDLLKSRLDSQWIVGTPLGIGKPNPLINHLYQHAKNNRHLSLDIFTALSLEIPHGNSLLERRFLQCFSQRFFGQYPELEYIADVKRNVVPENISVREFYMQSGKMLHSNTAQRSYVSSNYTHVARDMVNREVNVILQMVAVKRTATGNQYSLSCNPDLTLDILRTAERKGKPRPVVIGMVNEHLPFMAGQAAVEASFFDLLHDNSSDYFEPFATPAQPIGLTDYSIGLLASSLIQDGGTLQIGIGSLADAMVYCTQLRQQNNNVYKDLLDETKISSKFNSLIDQTGGTDKFKQGLYAASEMFVEGFAHLYEAGILQRKVYPDAQIQSLLNNNKITERIEAGLIKKLVDWQVIDEVITLRSFERLQHLGVFKTDLTFHKGKITDRAGQVYSSDLHDDDNLDAIEQNCLGDCLKHGAVLHAAFFMGSKRFYQWLHALGDDQKPLFQMTPVSQINELYGGEALDRVQRIKARFINTCMKVDVLGAAASDALDNHQVVSGVGGQYNFVAMAHALEDSRSILMLRSVHASKKTVESNVVWKYGYCTIPRHLRDLVITEYGVADLRGQSDEVCVQRMICIADSRFQEGLRAQAVAHQKLSADWQVPAAFKNNTPEMISQQFKSAQTQGYFPAYPFGEDFTAEEKTIIGALKWLKLNTRNKYATLLTLIKVQFVKASEKEMVYLKMMKLSDGKSFKEKLSAKLLVHALRHL</sequence>
<dbReference type="GO" id="GO:0016787">
    <property type="term" value="F:hydrolase activity"/>
    <property type="evidence" value="ECO:0007669"/>
    <property type="project" value="UniProtKB-KW"/>
</dbReference>
<dbReference type="Pfam" id="PF13336">
    <property type="entry name" value="AcetylCoA_hyd_C"/>
    <property type="match status" value="1"/>
</dbReference>